<proteinExistence type="predicted"/>
<dbReference type="OrthoDB" id="7874861at2"/>
<dbReference type="KEGG" id="rdi:CMV14_16330"/>
<reference evidence="3 4" key="1">
    <citation type="submission" date="2017-09" db="EMBL/GenBank/DDBJ databases">
        <title>The Catabolism of 3,6-Dichlorosalicylic acid is Initiated by the Cytochrome P450 Monooxygenase DsmABC in Rhizorhabdus dicambivorans Ndbn-20.</title>
        <authorList>
            <person name="Na L."/>
        </authorList>
    </citation>
    <scope>NUCLEOTIDE SEQUENCE [LARGE SCALE GENOMIC DNA]</scope>
    <source>
        <strain evidence="3 4">Ndbn-20m</strain>
    </source>
</reference>
<evidence type="ECO:0000256" key="1">
    <source>
        <dbReference type="SAM" id="MobiDB-lite"/>
    </source>
</evidence>
<comment type="caution">
    <text evidence="3">The sequence shown here is derived from an EMBL/GenBank/DDBJ whole genome shotgun (WGS) entry which is preliminary data.</text>
</comment>
<evidence type="ECO:0000259" key="2">
    <source>
        <dbReference type="Pfam" id="PF12728"/>
    </source>
</evidence>
<dbReference type="GO" id="GO:0003677">
    <property type="term" value="F:DNA binding"/>
    <property type="evidence" value="ECO:0007669"/>
    <property type="project" value="UniProtKB-KW"/>
</dbReference>
<dbReference type="Pfam" id="PF12728">
    <property type="entry name" value="HTH_17"/>
    <property type="match status" value="1"/>
</dbReference>
<evidence type="ECO:0000313" key="4">
    <source>
        <dbReference type="Proteomes" id="UP000218934"/>
    </source>
</evidence>
<sequence length="89" mass="9775">MARGADLPKAYSAAPRRPPRGRITSENSIAGARGSTIEPLTVRIPMAIQLTGLSRSRLYRLIQSGEIKVIKIGRSTLISFESLKKLVER</sequence>
<evidence type="ECO:0000313" key="3">
    <source>
        <dbReference type="EMBL" id="PCE41147.1"/>
    </source>
</evidence>
<organism evidence="3 4">
    <name type="scientific">Rhizorhabdus dicambivorans</name>
    <dbReference type="NCBI Taxonomy" id="1850238"/>
    <lineage>
        <taxon>Bacteria</taxon>
        <taxon>Pseudomonadati</taxon>
        <taxon>Pseudomonadota</taxon>
        <taxon>Alphaproteobacteria</taxon>
        <taxon>Sphingomonadales</taxon>
        <taxon>Sphingomonadaceae</taxon>
        <taxon>Rhizorhabdus</taxon>
    </lineage>
</organism>
<keyword evidence="4" id="KW-1185">Reference proteome</keyword>
<dbReference type="Proteomes" id="UP000218934">
    <property type="component" value="Unassembled WGS sequence"/>
</dbReference>
<protein>
    <submittedName>
        <fullName evidence="3">DNA-binding protein</fullName>
    </submittedName>
</protein>
<dbReference type="EMBL" id="NWUF01000018">
    <property type="protein sequence ID" value="PCE41147.1"/>
    <property type="molecule type" value="Genomic_DNA"/>
</dbReference>
<feature type="domain" description="Helix-turn-helix" evidence="2">
    <location>
        <begin position="49"/>
        <end position="89"/>
    </location>
</feature>
<dbReference type="NCBIfam" id="TIGR01764">
    <property type="entry name" value="excise"/>
    <property type="match status" value="1"/>
</dbReference>
<keyword evidence="3" id="KW-0238">DNA-binding</keyword>
<dbReference type="AlphaFoldDB" id="A0A2A4FSI2"/>
<dbReference type="InterPro" id="IPR010093">
    <property type="entry name" value="SinI_DNA-bd"/>
</dbReference>
<dbReference type="InterPro" id="IPR041657">
    <property type="entry name" value="HTH_17"/>
</dbReference>
<feature type="region of interest" description="Disordered" evidence="1">
    <location>
        <begin position="1"/>
        <end position="30"/>
    </location>
</feature>
<gene>
    <name evidence="3" type="ORF">COO09_16730</name>
</gene>
<name>A0A2A4FSI2_9SPHN</name>
<accession>A0A2A4FSI2</accession>